<dbReference type="Pfam" id="PF00078">
    <property type="entry name" value="RVT_1"/>
    <property type="match status" value="1"/>
</dbReference>
<dbReference type="SUPFAM" id="SSF56219">
    <property type="entry name" value="DNase I-like"/>
    <property type="match status" value="2"/>
</dbReference>
<gene>
    <name evidence="3" type="ORF">SNAT2548_LOCUS17399</name>
</gene>
<protein>
    <recommendedName>
        <fullName evidence="2">Reverse transcriptase domain-containing protein</fullName>
    </recommendedName>
</protein>
<sequence length="2177" mass="244220">MEEAAMQGLHPPENADEGLELGGSDVDLEGPCRKRGRDLALTEGEGGSEPAWVQGLKLSLTSEMATVISTQLSGHLGSFNERVNMLHDELALESSERKSDMAAINKRLDDMETKLSNQSKFPSGSDFRAVPPPSDPWQRPLTTPTFQGASGPHLPTSSADPWSKYLSRPGSGGESGKGSGGGGSPSAGQDTDFNRVLAGGWATDTPRGEIERDLSEALALWDQQYQSQITKTYVFGKRSKTANIILSSLPYDLSRDRFYAIQQSYSNKTRTSTGDFLYFSPHRSKSLRTKNRSTRMAREVVEAVSGLSCDAPDSQLEVDWGRQLLCWGKERVAAGTQNQLLANTGDRVMPKQFVDAYREQSQFFFNATLLASKCAKSVGEVETAIRKNLESFLAWMEESGECLDMITLQEVGGVSALPVVQNYGDGIAQITMHECNDIHDYHVFSCSELSSHLSQVILVSKDCVDHISGCWKGDRLLGVDIVCVGSMRRLSLVGCHLPHCDNSDEVFQASLREIQELQRRMDSQNIPCVIMGDFNAETSSIRGIQLSSTVSGRILQSFQPTRFGRCSEAELDFFMVNRSMNDILVPQAASVQVATIKHSHLALGSDHDCVCLELALKDPTHPIRRKRKRYRRFKCRRHSVAHEPLHAELQGASATFAEQTLVQQWETLSRLSNQHSFASPSLKYRDPPGIKQLCQERRLASDPLERARVTRVIIAARHEARRRWMQDLYDKSEQGDPSAIRYLKHRGSQMPPNTEDFVAKSGGEQASIDKVKQHYSRLFGNEPTPLERESLKGSLQTLLEREAQCPPEPFTAAEVQPALDRLKRGKVSGMSGISNEFLLAVWRNEDGQAMLLCHLNNLLTSQDLPPDLLQAYVCLIPKAHYILECKDLRPINLLEVLHKVFAWLLISRLQQHWPKPGLQLGGLAGSQVADALLCAHSRVAKESREHTYGVWISCDVQAAFDSVSQSKVAAFVAAFSPDTLGAEAHRLLQLVMGPNLHFVWRGESWSQGQSTGVQQGGSHSALLFSYVLGLAVSQLDETWAHRKEPCWHDSYGWAYVDDMMFNFVSWEQCDRCFADLCSVLHDLGLRLNLRKTVVMSHPNVLRLGKSYNFREGSVVPQLAWERSVKYLKKPLMHFDADVHKDSTEAMLQPIHGAAHMAYEKLQRAIRKGCWTNPKGVLRLLNCYVGGVWFWLSPLLEPLQQYLNAIRTLQITIFVLMLGLYIPSSCNHNAAMHLHRLRRRVALLVLAQCPQHDWCCIWLKRRWLYLGHTLRQPQSHITRKAIVALNSVKAAVPSPWSHILSWGRQQLQHSTGVPSNFDELQHRASNKEAWFNMHTGVVLGCQPQHPIVHSCDLRHWRDALRVQTEWRLGASLHVLTDAETGSFQVTVGWLNEVEGMQSFTRVGEVQHVLHLWLQYLQFEFAGINVEFFLEQWIFEAFTSELMQYLFLQLLSVRTRAASIEPRSDSRQQMQNTCAERSRVESQLDPLLCEGNSKGSRRGFTVLKLLTYNCRTLGDGSRLTELAEDLAARGIQVAALQGTCWKHAHPRGEWTVRDRHGRDLYHCFAWGKPKKNPQLGVLLLLQVESFQLSDVRYRFDPGKGNIGRLGGVRVVERGSSRAQDHTFFVAYAPGEDASAEEKHTFYVELHQHLEALPARTSVWLLGDFNAHVGAVEQFRSVGQCDKEVTNENGIYVASLDQFLTDWITSLLILLIDAPFKNAKSMDLLVSGGKQVLCAIIGQLSCMFVCDMRFAAKLVKLECDGIVMLCFAYPLMFRFVRPFFEMLLQRLPLSQPQPFRIRLTCRKHGLRARQDFTKSPKGILACPRNGARDAWKRSRRCFATYWSVRMCFSALRLHARTEQAARAVKHDKSAWKAGLIAKLSQAVLQHDAREAWALSRQIAGLPIRKTGRQAPPSKIVSKSSWLRHFQEVQAAQESMPVEVVQPRDDFPCSFQKGCEQLHRAMKGMARDRAVPKGAIPVELWSELFDTTGESFDSLGGVLMQGIEMFQFAGVNPREWCEGQGCAIPKPGGAPTPDAPFQYGYSARRSRRDAILQLTTVLQRLHKAGFCTAANLYDLTKAFDMLSNDSVQSNVKNDLTLHNTARALLLDMQGRLRIRMPVDGGNVLYVKLGAGVLQGGGTGAAVLIQLPSVSMLEAGEGHFLKRYAIPAWNNRSERLNFDTAV</sequence>
<feature type="compositionally biased region" description="Gly residues" evidence="1">
    <location>
        <begin position="170"/>
        <end position="185"/>
    </location>
</feature>
<evidence type="ECO:0000256" key="1">
    <source>
        <dbReference type="SAM" id="MobiDB-lite"/>
    </source>
</evidence>
<reference evidence="3" key="1">
    <citation type="submission" date="2021-02" db="EMBL/GenBank/DDBJ databases">
        <authorList>
            <person name="Dougan E. K."/>
            <person name="Rhodes N."/>
            <person name="Thang M."/>
            <person name="Chan C."/>
        </authorList>
    </citation>
    <scope>NUCLEOTIDE SEQUENCE</scope>
</reference>
<dbReference type="Proteomes" id="UP000604046">
    <property type="component" value="Unassembled WGS sequence"/>
</dbReference>
<feature type="domain" description="Reverse transcriptase" evidence="2">
    <location>
        <begin position="857"/>
        <end position="1107"/>
    </location>
</feature>
<dbReference type="EMBL" id="CAJNDS010002110">
    <property type="protein sequence ID" value="CAE7332633.1"/>
    <property type="molecule type" value="Genomic_DNA"/>
</dbReference>
<dbReference type="Gene3D" id="3.60.10.10">
    <property type="entry name" value="Endonuclease/exonuclease/phosphatase"/>
    <property type="match status" value="2"/>
</dbReference>
<feature type="region of interest" description="Disordered" evidence="1">
    <location>
        <begin position="1"/>
        <end position="31"/>
    </location>
</feature>
<keyword evidence="4" id="KW-1185">Reference proteome</keyword>
<comment type="caution">
    <text evidence="3">The sequence shown here is derived from an EMBL/GenBank/DDBJ whole genome shotgun (WGS) entry which is preliminary data.</text>
</comment>
<evidence type="ECO:0000259" key="2">
    <source>
        <dbReference type="PROSITE" id="PS50878"/>
    </source>
</evidence>
<organism evidence="3 4">
    <name type="scientific">Symbiodinium natans</name>
    <dbReference type="NCBI Taxonomy" id="878477"/>
    <lineage>
        <taxon>Eukaryota</taxon>
        <taxon>Sar</taxon>
        <taxon>Alveolata</taxon>
        <taxon>Dinophyceae</taxon>
        <taxon>Suessiales</taxon>
        <taxon>Symbiodiniaceae</taxon>
        <taxon>Symbiodinium</taxon>
    </lineage>
</organism>
<dbReference type="PROSITE" id="PS50878">
    <property type="entry name" value="RT_POL"/>
    <property type="match status" value="1"/>
</dbReference>
<evidence type="ECO:0000313" key="4">
    <source>
        <dbReference type="Proteomes" id="UP000604046"/>
    </source>
</evidence>
<name>A0A812P7X5_9DINO</name>
<dbReference type="OrthoDB" id="6151446at2759"/>
<dbReference type="InterPro" id="IPR036691">
    <property type="entry name" value="Endo/exonu/phosph_ase_sf"/>
</dbReference>
<accession>A0A812P7X5</accession>
<dbReference type="InterPro" id="IPR000477">
    <property type="entry name" value="RT_dom"/>
</dbReference>
<proteinExistence type="predicted"/>
<feature type="region of interest" description="Disordered" evidence="1">
    <location>
        <begin position="115"/>
        <end position="193"/>
    </location>
</feature>
<evidence type="ECO:0000313" key="3">
    <source>
        <dbReference type="EMBL" id="CAE7332633.1"/>
    </source>
</evidence>
<dbReference type="PANTHER" id="PTHR19446">
    <property type="entry name" value="REVERSE TRANSCRIPTASES"/>
    <property type="match status" value="1"/>
</dbReference>